<proteinExistence type="predicted"/>
<dbReference type="AlphaFoldDB" id="A0A270B7Q1"/>
<keyword evidence="2" id="KW-1185">Reference proteome</keyword>
<gene>
    <name evidence="1" type="ORF">B9K05_11890</name>
</gene>
<evidence type="ECO:0000313" key="2">
    <source>
        <dbReference type="Proteomes" id="UP000216033"/>
    </source>
</evidence>
<reference evidence="1 2" key="1">
    <citation type="submission" date="2017-04" db="EMBL/GenBank/DDBJ databases">
        <title>Kefir bacterial isolates.</title>
        <authorList>
            <person name="Kim Y."/>
            <person name="Blasche S."/>
            <person name="Patil K.R."/>
        </authorList>
    </citation>
    <scope>NUCLEOTIDE SEQUENCE [LARGE SCALE GENOMIC DNA]</scope>
    <source>
        <strain evidence="1 2">KR-2</strain>
    </source>
</reference>
<protein>
    <submittedName>
        <fullName evidence="1">Uncharacterized protein</fullName>
    </submittedName>
</protein>
<comment type="caution">
    <text evidence="1">The sequence shown here is derived from an EMBL/GenBank/DDBJ whole genome shotgun (WGS) entry which is preliminary data.</text>
</comment>
<dbReference type="EMBL" id="NDFP01000015">
    <property type="protein sequence ID" value="PAL21052.1"/>
    <property type="molecule type" value="Genomic_DNA"/>
</dbReference>
<accession>A0A270B7Q1</accession>
<name>A0A270B7Q1_9PROT</name>
<dbReference type="Proteomes" id="UP000216033">
    <property type="component" value="Unassembled WGS sequence"/>
</dbReference>
<organism evidence="1 2">
    <name type="scientific">Acetobacter syzygii</name>
    <dbReference type="NCBI Taxonomy" id="146476"/>
    <lineage>
        <taxon>Bacteria</taxon>
        <taxon>Pseudomonadati</taxon>
        <taxon>Pseudomonadota</taxon>
        <taxon>Alphaproteobacteria</taxon>
        <taxon>Acetobacterales</taxon>
        <taxon>Acetobacteraceae</taxon>
        <taxon>Acetobacter</taxon>
    </lineage>
</organism>
<evidence type="ECO:0000313" key="1">
    <source>
        <dbReference type="EMBL" id="PAL21052.1"/>
    </source>
</evidence>
<sequence>MSVTDTSVGALIKSAYPAQYYATKGENALSTLMDVWSGKTITGQAVDLLSTPAVSSLIALSAAQWALASVPSVTGQSNIFVTGGALTYPDRYYCDKNSPCAVYDMWGFSSAPTSPALADLYPITADAYADRQQNPRQQYYDTTTGKLADYVPPVVVVPLADRAAAEVSGWIQSQINYAAAMGETFSDTMKAYVKSVQAIASGADKTSTALPDRPTDIFTS</sequence>